<dbReference type="GO" id="GO:0005344">
    <property type="term" value="F:oxygen carrier activity"/>
    <property type="evidence" value="ECO:0007669"/>
    <property type="project" value="UniProtKB-KW"/>
</dbReference>
<dbReference type="InterPro" id="IPR039261">
    <property type="entry name" value="FNR_nucleotide-bd"/>
</dbReference>
<dbReference type="Pfam" id="PF00042">
    <property type="entry name" value="Globin"/>
    <property type="match status" value="1"/>
</dbReference>
<evidence type="ECO:0000313" key="9">
    <source>
        <dbReference type="EMBL" id="ABE04691.1"/>
    </source>
</evidence>
<sequence>MTMSQNLISLLKNCPTQYTKKFYDILFSENPELLSVFNKTNQENGMQSEALAEFIRLWANTIENYSEKFMNRMKEVAEKHVSLQIKAEDYPKVGKALIKAIGSVYNLTEEETNLLLESYKKLSGLFIEIESNRYNQIQESGGWEDYKEFIIAEKTLANIQGDTISLTLKTVNGEKVLPHKPEQYITMQVNGVQRHFTITDSGEDYYKLLIKVKEVTDNNSFSVTQYLRDAEMNTIVGLRPPCGIPFKLDNVIPLVLISGGSGESNSIAVMQAIKESIKNGQSDKLPSSIHIIHSTQGENSDTHQLDLPVEQLRDLGLKVSYDKYYTQDSYSKNNTIHIGRINEKSLNSILDNHNNNYEICASLSFSANLQQILKGWGVAEDNIHIEGFGPSQEVFDSYLIGQDNPGSSVCSFAHE</sequence>
<dbReference type="eggNOG" id="COG1017">
    <property type="taxonomic scope" value="Bacteria"/>
</dbReference>
<accession>Q1RIX3</accession>
<keyword evidence="3" id="KW-0520">NAD</keyword>
<dbReference type="InterPro" id="IPR009050">
    <property type="entry name" value="Globin-like_sf"/>
</dbReference>
<comment type="catalytic activity">
    <reaction evidence="5">
        <text>2 nitric oxide + NADPH + 2 O2 = 2 nitrate + NADP(+) + H(+)</text>
        <dbReference type="Rhea" id="RHEA:19465"/>
        <dbReference type="ChEBI" id="CHEBI:15378"/>
        <dbReference type="ChEBI" id="CHEBI:15379"/>
        <dbReference type="ChEBI" id="CHEBI:16480"/>
        <dbReference type="ChEBI" id="CHEBI:17632"/>
        <dbReference type="ChEBI" id="CHEBI:57783"/>
        <dbReference type="ChEBI" id="CHEBI:58349"/>
        <dbReference type="EC" id="1.14.12.17"/>
    </reaction>
</comment>
<proteinExistence type="inferred from homology"/>
<dbReference type="eggNOG" id="COG1018">
    <property type="taxonomic scope" value="Bacteria"/>
</dbReference>
<dbReference type="Proteomes" id="UP000001951">
    <property type="component" value="Chromosome"/>
</dbReference>
<dbReference type="GO" id="GO:0071500">
    <property type="term" value="P:cellular response to nitrosative stress"/>
    <property type="evidence" value="ECO:0007669"/>
    <property type="project" value="TreeGrafter"/>
</dbReference>
<dbReference type="PANTHER" id="PTHR43396:SF6">
    <property type="entry name" value="ABL201WP"/>
    <property type="match status" value="1"/>
</dbReference>
<feature type="domain" description="Globin" evidence="7">
    <location>
        <begin position="1"/>
        <end position="120"/>
    </location>
</feature>
<dbReference type="HOGENOM" id="CLU_047554_0_0_5"/>
<evidence type="ECO:0000256" key="4">
    <source>
        <dbReference type="ARBA" id="ARBA00048649"/>
    </source>
</evidence>
<keyword evidence="6" id="KW-0349">Heme</keyword>
<organism evidence="9 10">
    <name type="scientific">Rickettsia bellii (strain RML369-C)</name>
    <dbReference type="NCBI Taxonomy" id="336407"/>
    <lineage>
        <taxon>Bacteria</taxon>
        <taxon>Pseudomonadati</taxon>
        <taxon>Pseudomonadota</taxon>
        <taxon>Alphaproteobacteria</taxon>
        <taxon>Rickettsiales</taxon>
        <taxon>Rickettsiaceae</taxon>
        <taxon>Rickettsieae</taxon>
        <taxon>Rickettsia</taxon>
        <taxon>belli group</taxon>
    </lineage>
</organism>
<dbReference type="SUPFAM" id="SSF63380">
    <property type="entry name" value="Riboflavin synthase domain-like"/>
    <property type="match status" value="1"/>
</dbReference>
<evidence type="ECO:0000256" key="1">
    <source>
        <dbReference type="ARBA" id="ARBA00006401"/>
    </source>
</evidence>
<dbReference type="GO" id="GO:0046210">
    <property type="term" value="P:nitric oxide catabolic process"/>
    <property type="evidence" value="ECO:0007669"/>
    <property type="project" value="TreeGrafter"/>
</dbReference>
<evidence type="ECO:0000256" key="3">
    <source>
        <dbReference type="ARBA" id="ARBA00023027"/>
    </source>
</evidence>
<dbReference type="PROSITE" id="PS51384">
    <property type="entry name" value="FAD_FR"/>
    <property type="match status" value="1"/>
</dbReference>
<evidence type="ECO:0000256" key="2">
    <source>
        <dbReference type="ARBA" id="ARBA00012229"/>
    </source>
</evidence>
<feature type="domain" description="FAD-binding FR-type" evidence="8">
    <location>
        <begin position="144"/>
        <end position="248"/>
    </location>
</feature>
<keyword evidence="6" id="KW-0813">Transport</keyword>
<reference evidence="9 10" key="1">
    <citation type="journal article" date="2006" name="PLoS Genet.">
        <title>Genome sequence of Rickettsia bellii illuminates the role of amoebae in gene exchanges between intracellular pathogens.</title>
        <authorList>
            <person name="Ogata H."/>
            <person name="La Scola B."/>
            <person name="Audic S."/>
            <person name="Renesto P."/>
            <person name="Blanc G."/>
            <person name="Robert C."/>
            <person name="Fournier P.-E."/>
            <person name="Claverie J.-M."/>
            <person name="Raoult D."/>
        </authorList>
    </citation>
    <scope>NUCLEOTIDE SEQUENCE [LARGE SCALE GENOMIC DNA]</scope>
    <source>
        <strain evidence="9 10">RML369-C</strain>
    </source>
</reference>
<protein>
    <recommendedName>
        <fullName evidence="2">nitric oxide dioxygenase</fullName>
        <ecNumber evidence="2">1.14.12.17</ecNumber>
    </recommendedName>
</protein>
<dbReference type="PROSITE" id="PS01033">
    <property type="entry name" value="GLOBIN"/>
    <property type="match status" value="1"/>
</dbReference>
<keyword evidence="6" id="KW-0408">Iron</keyword>
<gene>
    <name evidence="9" type="ordered locus">RBE_0610</name>
</gene>
<dbReference type="Gene3D" id="1.10.490.10">
    <property type="entry name" value="Globins"/>
    <property type="match status" value="1"/>
</dbReference>
<comment type="similarity">
    <text evidence="1">In the C-terminal section; belongs to the flavoprotein pyridine nucleotide cytochrome reductase family.</text>
</comment>
<dbReference type="InterPro" id="IPR017938">
    <property type="entry name" value="Riboflavin_synthase-like_b-brl"/>
</dbReference>
<dbReference type="GO" id="GO:0020037">
    <property type="term" value="F:heme binding"/>
    <property type="evidence" value="ECO:0007669"/>
    <property type="project" value="InterPro"/>
</dbReference>
<dbReference type="InterPro" id="IPR017927">
    <property type="entry name" value="FAD-bd_FR_type"/>
</dbReference>
<comment type="similarity">
    <text evidence="6">Belongs to the globin family.</text>
</comment>
<dbReference type="GO" id="GO:0019825">
    <property type="term" value="F:oxygen binding"/>
    <property type="evidence" value="ECO:0007669"/>
    <property type="project" value="InterPro"/>
</dbReference>
<evidence type="ECO:0000259" key="8">
    <source>
        <dbReference type="PROSITE" id="PS51384"/>
    </source>
</evidence>
<dbReference type="PANTHER" id="PTHR43396">
    <property type="entry name" value="FLAVOHEMOPROTEIN"/>
    <property type="match status" value="1"/>
</dbReference>
<dbReference type="GO" id="GO:0008941">
    <property type="term" value="F:nitric oxide dioxygenase NAD(P)H activity"/>
    <property type="evidence" value="ECO:0007669"/>
    <property type="project" value="UniProtKB-EC"/>
</dbReference>
<dbReference type="Gene3D" id="2.40.30.10">
    <property type="entry name" value="Translation factors"/>
    <property type="match status" value="1"/>
</dbReference>
<name>Q1RIX3_RICBR</name>
<dbReference type="InterPro" id="IPR012292">
    <property type="entry name" value="Globin/Proto"/>
</dbReference>
<dbReference type="EC" id="1.14.12.17" evidence="2"/>
<dbReference type="EMBL" id="CP000087">
    <property type="protein sequence ID" value="ABE04691.1"/>
    <property type="molecule type" value="Genomic_DNA"/>
</dbReference>
<comment type="catalytic activity">
    <reaction evidence="4">
        <text>2 nitric oxide + NADH + 2 O2 = 2 nitrate + NAD(+) + H(+)</text>
        <dbReference type="Rhea" id="RHEA:19469"/>
        <dbReference type="ChEBI" id="CHEBI:15378"/>
        <dbReference type="ChEBI" id="CHEBI:15379"/>
        <dbReference type="ChEBI" id="CHEBI:16480"/>
        <dbReference type="ChEBI" id="CHEBI:17632"/>
        <dbReference type="ChEBI" id="CHEBI:57540"/>
        <dbReference type="ChEBI" id="CHEBI:57945"/>
        <dbReference type="EC" id="1.14.12.17"/>
    </reaction>
</comment>
<dbReference type="GO" id="GO:0071949">
    <property type="term" value="F:FAD binding"/>
    <property type="evidence" value="ECO:0007669"/>
    <property type="project" value="TreeGrafter"/>
</dbReference>
<evidence type="ECO:0000313" key="10">
    <source>
        <dbReference type="Proteomes" id="UP000001951"/>
    </source>
</evidence>
<evidence type="ECO:0000256" key="5">
    <source>
        <dbReference type="ARBA" id="ARBA00049433"/>
    </source>
</evidence>
<dbReference type="SUPFAM" id="SSF52343">
    <property type="entry name" value="Ferredoxin reductase-like, C-terminal NADP-linked domain"/>
    <property type="match status" value="1"/>
</dbReference>
<dbReference type="KEGG" id="rbe:RBE_0610"/>
<dbReference type="AlphaFoldDB" id="Q1RIX3"/>
<dbReference type="SUPFAM" id="SSF46458">
    <property type="entry name" value="Globin-like"/>
    <property type="match status" value="1"/>
</dbReference>
<evidence type="ECO:0000256" key="6">
    <source>
        <dbReference type="RuleBase" id="RU000356"/>
    </source>
</evidence>
<dbReference type="InterPro" id="IPR000971">
    <property type="entry name" value="Globin"/>
</dbReference>
<dbReference type="Gene3D" id="3.40.50.80">
    <property type="entry name" value="Nucleotide-binding domain of ferredoxin-NADP reductase (FNR) module"/>
    <property type="match status" value="1"/>
</dbReference>
<keyword evidence="6" id="KW-0479">Metal-binding</keyword>
<evidence type="ECO:0000259" key="7">
    <source>
        <dbReference type="PROSITE" id="PS01033"/>
    </source>
</evidence>
<keyword evidence="6" id="KW-0561">Oxygen transport</keyword>